<keyword evidence="4" id="KW-0560">Oxidoreductase</keyword>
<dbReference type="Gene3D" id="2.60.120.330">
    <property type="entry name" value="B-lactam Antibiotic, Isopenicillin N Synthase, Chain"/>
    <property type="match status" value="1"/>
</dbReference>
<dbReference type="SUPFAM" id="SSF51197">
    <property type="entry name" value="Clavaminate synthase-like"/>
    <property type="match status" value="1"/>
</dbReference>
<evidence type="ECO:0000256" key="3">
    <source>
        <dbReference type="ARBA" id="ARBA00023004"/>
    </source>
</evidence>
<dbReference type="InterPro" id="IPR050295">
    <property type="entry name" value="Plant_2OG-oxidoreductases"/>
</dbReference>
<keyword evidence="3 4" id="KW-0408">Iron</keyword>
<proteinExistence type="inferred from homology"/>
<dbReference type="Pfam" id="PF03171">
    <property type="entry name" value="2OG-FeII_Oxy"/>
    <property type="match status" value="1"/>
</dbReference>
<dbReference type="InterPro" id="IPR026992">
    <property type="entry name" value="DIOX_N"/>
</dbReference>
<protein>
    <submittedName>
        <fullName evidence="7 8">Codeine O-demethylase</fullName>
    </submittedName>
</protein>
<keyword evidence="6" id="KW-1185">Reference proteome</keyword>
<dbReference type="InterPro" id="IPR005123">
    <property type="entry name" value="Oxoglu/Fe-dep_dioxygenase_dom"/>
</dbReference>
<feature type="domain" description="Fe2OG dioxygenase" evidence="5">
    <location>
        <begin position="200"/>
        <end position="302"/>
    </location>
</feature>
<reference evidence="8" key="2">
    <citation type="submission" date="2025-05" db="UniProtKB">
        <authorList>
            <consortium name="RefSeq"/>
        </authorList>
    </citation>
    <scope>IDENTIFICATION</scope>
    <source>
        <tissue evidence="8">Leaf</tissue>
    </source>
</reference>
<keyword evidence="2 4" id="KW-0479">Metal-binding</keyword>
<dbReference type="RefSeq" id="XP_021849759.1">
    <property type="nucleotide sequence ID" value="XM_021994067.1"/>
</dbReference>
<sequence>MEEELQSKPVQEIAQSCIGEIPERFSYKDGFPQSKIDSVPYMDDSVIDFALLSSSLSPEADNEMCKLQSALSQWGCFQAINHGMESEFLDKIREVGKQFFGLPLEEKQKYSRDVNEWDGYGNDTVVSEHQTLDWMDRLYLTVYPEDQRKLKYWPDKPHAFRTIIDEYTLKLKAMFDLVMKVMGRSLNLDENCFLKEHGEVKMSARLNFYPPCPTPQSVLGLKPHADATAVTMLLQDKEVEGLQVLKDDQWFKAPIIPNPDALFINLGDILEIMSNGVLKSPVHRVVTNSEREKLSVVMFCYSDFDREVGPVAGLITEDRPQMYKRVHHYDNIFFENYQLGKRPLHAVRM</sequence>
<evidence type="ECO:0000256" key="1">
    <source>
        <dbReference type="ARBA" id="ARBA00008056"/>
    </source>
</evidence>
<evidence type="ECO:0000256" key="4">
    <source>
        <dbReference type="RuleBase" id="RU003682"/>
    </source>
</evidence>
<dbReference type="RefSeq" id="XP_056693132.1">
    <property type="nucleotide sequence ID" value="XM_056837154.1"/>
</dbReference>
<organism evidence="6 8">
    <name type="scientific">Spinacia oleracea</name>
    <name type="common">Spinach</name>
    <dbReference type="NCBI Taxonomy" id="3562"/>
    <lineage>
        <taxon>Eukaryota</taxon>
        <taxon>Viridiplantae</taxon>
        <taxon>Streptophyta</taxon>
        <taxon>Embryophyta</taxon>
        <taxon>Tracheophyta</taxon>
        <taxon>Spermatophyta</taxon>
        <taxon>Magnoliopsida</taxon>
        <taxon>eudicotyledons</taxon>
        <taxon>Gunneridae</taxon>
        <taxon>Pentapetalae</taxon>
        <taxon>Caryophyllales</taxon>
        <taxon>Chenopodiaceae</taxon>
        <taxon>Chenopodioideae</taxon>
        <taxon>Anserineae</taxon>
        <taxon>Spinacia</taxon>
    </lineage>
</organism>
<reference evidence="6" key="1">
    <citation type="journal article" date="2021" name="Nat. Commun.">
        <title>Genomic analyses provide insights into spinach domestication and the genetic basis of agronomic traits.</title>
        <authorList>
            <person name="Cai X."/>
            <person name="Sun X."/>
            <person name="Xu C."/>
            <person name="Sun H."/>
            <person name="Wang X."/>
            <person name="Ge C."/>
            <person name="Zhang Z."/>
            <person name="Wang Q."/>
            <person name="Fei Z."/>
            <person name="Jiao C."/>
            <person name="Wang Q."/>
        </authorList>
    </citation>
    <scope>NUCLEOTIDE SEQUENCE [LARGE SCALE GENOMIC DNA]</scope>
    <source>
        <strain evidence="6">cv. Varoflay</strain>
    </source>
</reference>
<name>A0A9R0JWK6_SPIOL</name>
<evidence type="ECO:0000313" key="8">
    <source>
        <dbReference type="RefSeq" id="XP_056693132.1"/>
    </source>
</evidence>
<dbReference type="GeneID" id="110789410"/>
<dbReference type="PANTHER" id="PTHR47991">
    <property type="entry name" value="OXOGLUTARATE/IRON-DEPENDENT DIOXYGENASE"/>
    <property type="match status" value="1"/>
</dbReference>
<dbReference type="Proteomes" id="UP000813463">
    <property type="component" value="Chromosome 2"/>
</dbReference>
<dbReference type="OrthoDB" id="288590at2759"/>
<evidence type="ECO:0000259" key="5">
    <source>
        <dbReference type="PROSITE" id="PS51471"/>
    </source>
</evidence>
<evidence type="ECO:0000256" key="2">
    <source>
        <dbReference type="ARBA" id="ARBA00022723"/>
    </source>
</evidence>
<accession>A0A9R0JWK6</accession>
<evidence type="ECO:0000313" key="6">
    <source>
        <dbReference type="Proteomes" id="UP000813463"/>
    </source>
</evidence>
<dbReference type="PROSITE" id="PS51471">
    <property type="entry name" value="FE2OG_OXY"/>
    <property type="match status" value="1"/>
</dbReference>
<dbReference type="AlphaFoldDB" id="A0A9R0JWK6"/>
<gene>
    <name evidence="7 8" type="primary">LOC110789410</name>
</gene>
<dbReference type="GO" id="GO:0046872">
    <property type="term" value="F:metal ion binding"/>
    <property type="evidence" value="ECO:0007669"/>
    <property type="project" value="UniProtKB-KW"/>
</dbReference>
<dbReference type="InterPro" id="IPR044861">
    <property type="entry name" value="IPNS-like_FE2OG_OXY"/>
</dbReference>
<comment type="similarity">
    <text evidence="1 4">Belongs to the iron/ascorbate-dependent oxidoreductase family.</text>
</comment>
<dbReference type="Pfam" id="PF14226">
    <property type="entry name" value="DIOX_N"/>
    <property type="match status" value="1"/>
</dbReference>
<dbReference type="KEGG" id="soe:110789410"/>
<evidence type="ECO:0000313" key="7">
    <source>
        <dbReference type="RefSeq" id="XP_021849759.1"/>
    </source>
</evidence>
<dbReference type="GO" id="GO:0016491">
    <property type="term" value="F:oxidoreductase activity"/>
    <property type="evidence" value="ECO:0007669"/>
    <property type="project" value="UniProtKB-KW"/>
</dbReference>
<dbReference type="InterPro" id="IPR027443">
    <property type="entry name" value="IPNS-like_sf"/>
</dbReference>
<dbReference type="FunFam" id="2.60.120.330:FF:000018">
    <property type="entry name" value="2-oxoglutarate (2OG) and Fe(II)-dependent oxygenase superfamily protein"/>
    <property type="match status" value="1"/>
</dbReference>